<dbReference type="EMBL" id="CP003944">
    <property type="protein sequence ID" value="AFZ51925.1"/>
    <property type="molecule type" value="Genomic_DNA"/>
</dbReference>
<gene>
    <name evidence="1" type="ORF">Dacsa_3431</name>
</gene>
<dbReference type="HOGENOM" id="CLU_1903222_0_0_3"/>
<organism evidence="1 2">
    <name type="scientific">Dactylococcopsis salina (strain PCC 8305)</name>
    <name type="common">Myxobactron salinum</name>
    <dbReference type="NCBI Taxonomy" id="13035"/>
    <lineage>
        <taxon>Bacteria</taxon>
        <taxon>Bacillati</taxon>
        <taxon>Cyanobacteriota</taxon>
        <taxon>Cyanophyceae</taxon>
        <taxon>Nodosilineales</taxon>
        <taxon>Cymatolegaceae</taxon>
        <taxon>Dactylococcopsis</taxon>
    </lineage>
</organism>
<keyword evidence="2" id="KW-1185">Reference proteome</keyword>
<evidence type="ECO:0008006" key="3">
    <source>
        <dbReference type="Google" id="ProtNLM"/>
    </source>
</evidence>
<dbReference type="KEGG" id="dsl:Dacsa_3431"/>
<dbReference type="AlphaFoldDB" id="K9Z026"/>
<evidence type="ECO:0000313" key="2">
    <source>
        <dbReference type="Proteomes" id="UP000010482"/>
    </source>
</evidence>
<protein>
    <recommendedName>
        <fullName evidence="3">Transposase</fullName>
    </recommendedName>
</protein>
<name>K9Z026_DACS8</name>
<sequence>MRKCLQKSLDIEAALKRRSRREKTSLIEELQTLPKNDRFRDDILEIVSNMIAILEVRRQEQETLEIEEREFLMQLSTVYTQRLEEAEQRGEQRAQRNIARNLLIQGMEIDRVAELTALSVEEVAKLRENPSND</sequence>
<reference evidence="1" key="1">
    <citation type="submission" date="2012-04" db="EMBL/GenBank/DDBJ databases">
        <title>Finished genome of Dactylococcopsis salina PCC 8305.</title>
        <authorList>
            <consortium name="US DOE Joint Genome Institute"/>
            <person name="Gugger M."/>
            <person name="Coursin T."/>
            <person name="Rippka R."/>
            <person name="Tandeau De Marsac N."/>
            <person name="Huntemann M."/>
            <person name="Wei C.-L."/>
            <person name="Han J."/>
            <person name="Detter J.C."/>
            <person name="Han C."/>
            <person name="Tapia R."/>
            <person name="Daligault H."/>
            <person name="Chen A."/>
            <person name="Krypides N."/>
            <person name="Mavromatis K."/>
            <person name="Markowitz V."/>
            <person name="Szeto E."/>
            <person name="Ivanova N."/>
            <person name="Ovchinnikova G."/>
            <person name="Pagani I."/>
            <person name="Pati A."/>
            <person name="Goodwin L."/>
            <person name="Peters L."/>
            <person name="Pitluck S."/>
            <person name="Woyke T."/>
            <person name="Kerfeld C."/>
        </authorList>
    </citation>
    <scope>NUCLEOTIDE SEQUENCE [LARGE SCALE GENOMIC DNA]</scope>
    <source>
        <strain evidence="1">PCC 8305</strain>
    </source>
</reference>
<proteinExistence type="predicted"/>
<accession>K9Z026</accession>
<dbReference type="STRING" id="13035.Dacsa_3431"/>
<dbReference type="Proteomes" id="UP000010482">
    <property type="component" value="Chromosome"/>
</dbReference>
<dbReference type="eggNOG" id="COG5464">
    <property type="taxonomic scope" value="Bacteria"/>
</dbReference>
<evidence type="ECO:0000313" key="1">
    <source>
        <dbReference type="EMBL" id="AFZ51925.1"/>
    </source>
</evidence>